<evidence type="ECO:0000256" key="1">
    <source>
        <dbReference type="ARBA" id="ARBA00004651"/>
    </source>
</evidence>
<dbReference type="Pfam" id="PF00083">
    <property type="entry name" value="Sugar_tr"/>
    <property type="match status" value="1"/>
</dbReference>
<evidence type="ECO:0000256" key="4">
    <source>
        <dbReference type="ARBA" id="ARBA00022475"/>
    </source>
</evidence>
<evidence type="ECO:0000313" key="11">
    <source>
        <dbReference type="Proteomes" id="UP000003880"/>
    </source>
</evidence>
<evidence type="ECO:0000256" key="7">
    <source>
        <dbReference type="ARBA" id="ARBA00023136"/>
    </source>
</evidence>
<dbReference type="HOGENOM" id="CLU_001265_46_6_6"/>
<feature type="transmembrane region" description="Helical" evidence="8">
    <location>
        <begin position="129"/>
        <end position="150"/>
    </location>
</feature>
<feature type="transmembrane region" description="Helical" evidence="8">
    <location>
        <begin position="409"/>
        <end position="430"/>
    </location>
</feature>
<dbReference type="EMBL" id="ABWL02000009">
    <property type="protein sequence ID" value="EFE08055.1"/>
    <property type="molecule type" value="Genomic_DNA"/>
</dbReference>
<keyword evidence="5 8" id="KW-0812">Transmembrane</keyword>
<feature type="domain" description="Major facilitator superfamily (MFS) profile" evidence="9">
    <location>
        <begin position="38"/>
        <end position="456"/>
    </location>
</feature>
<keyword evidence="3" id="KW-0813">Transport</keyword>
<feature type="transmembrane region" description="Helical" evidence="8">
    <location>
        <begin position="104"/>
        <end position="123"/>
    </location>
</feature>
<feature type="transmembrane region" description="Helical" evidence="8">
    <location>
        <begin position="72"/>
        <end position="92"/>
    </location>
</feature>
<sequence length="465" mass="50747">MSTLVLNTCDSAADTSISPAQLVARIERLPVTRKLIFIRIVTGISTFFDSYTVLAIAFAMPELIAEWHLTPFFVGLIIAASYAGQLVGAIAFGSLAEKIGRLSVLKITILMFVTMSAACLFSWNGWSLMAIRFLQGIGIGAEVPVASAYINEFIGSKKRGRFFLLYEVIFPVGLMFAGIAGYFLVPMYGWKAMFWVGLIPPLIAMPLRWLMPESPRWLISKGRMSEANQVISSLEHEVIRSGRVLDTPQITVFSFPANKGKGGWKELFSGIYLKRTLMLWGLWLSAYLVNNGMITWLPTLYRSAFHLSVPQSLVYGWITSAAGVVASVTCALLIDKVGRKRWYSAAFCLAALALGILGLSGASGAFQVLIFASLAYAIMQTVTFSLYLYSAELYPTRLRTIGTGLGSAWLRAGSSLGTLLVGVIVAHYGVRYVFDLFGIIALSGGVITILFAIETKDAILEVLSP</sequence>
<dbReference type="SUPFAM" id="SSF103473">
    <property type="entry name" value="MFS general substrate transporter"/>
    <property type="match status" value="1"/>
</dbReference>
<dbReference type="Gene3D" id="1.20.1250.20">
    <property type="entry name" value="MFS general substrate transporter like domains"/>
    <property type="match status" value="1"/>
</dbReference>
<evidence type="ECO:0000313" key="10">
    <source>
        <dbReference type="EMBL" id="EFE08055.1"/>
    </source>
</evidence>
<dbReference type="RefSeq" id="WP_006685885.1">
    <property type="nucleotide sequence ID" value="NZ_GG730299.1"/>
</dbReference>
<dbReference type="eggNOG" id="COG2271">
    <property type="taxonomic scope" value="Bacteria"/>
</dbReference>
<keyword evidence="4" id="KW-1003">Cell membrane</keyword>
<protein>
    <submittedName>
        <fullName evidence="10">Transporter, major facilitator family protein</fullName>
    </submittedName>
</protein>
<dbReference type="PANTHER" id="PTHR23511:SF34">
    <property type="entry name" value="SYNAPTIC VESICLE GLYCOPROTEIN 2"/>
    <property type="match status" value="1"/>
</dbReference>
<evidence type="ECO:0000256" key="6">
    <source>
        <dbReference type="ARBA" id="ARBA00022989"/>
    </source>
</evidence>
<gene>
    <name evidence="10" type="ORF">CIT292_08573</name>
</gene>
<name>D4BDK6_9ENTR</name>
<dbReference type="Proteomes" id="UP000003880">
    <property type="component" value="Unassembled WGS sequence"/>
</dbReference>
<dbReference type="InterPro" id="IPR005829">
    <property type="entry name" value="Sugar_transporter_CS"/>
</dbReference>
<evidence type="ECO:0000256" key="8">
    <source>
        <dbReference type="SAM" id="Phobius"/>
    </source>
</evidence>
<comment type="similarity">
    <text evidence="2">Belongs to the major facilitator superfamily. Sugar transporter (TC 2.A.1.1) family.</text>
</comment>
<evidence type="ECO:0000256" key="5">
    <source>
        <dbReference type="ARBA" id="ARBA00022692"/>
    </source>
</evidence>
<dbReference type="GO" id="GO:0022857">
    <property type="term" value="F:transmembrane transporter activity"/>
    <property type="evidence" value="ECO:0007669"/>
    <property type="project" value="InterPro"/>
</dbReference>
<keyword evidence="6 8" id="KW-1133">Transmembrane helix</keyword>
<dbReference type="InterPro" id="IPR036259">
    <property type="entry name" value="MFS_trans_sf"/>
</dbReference>
<dbReference type="AlphaFoldDB" id="D4BDK6"/>
<evidence type="ECO:0000259" key="9">
    <source>
        <dbReference type="PROSITE" id="PS50850"/>
    </source>
</evidence>
<evidence type="ECO:0000256" key="2">
    <source>
        <dbReference type="ARBA" id="ARBA00010992"/>
    </source>
</evidence>
<feature type="transmembrane region" description="Helical" evidence="8">
    <location>
        <begin position="313"/>
        <end position="334"/>
    </location>
</feature>
<reference evidence="10 11" key="1">
    <citation type="submission" date="2010-02" db="EMBL/GenBank/DDBJ databases">
        <authorList>
            <person name="Weinstock G."/>
            <person name="Sodergren E."/>
            <person name="Clifton S."/>
            <person name="Fulton L."/>
            <person name="Fulton B."/>
            <person name="Courtney L."/>
            <person name="Fronick C."/>
            <person name="Harrison M."/>
            <person name="Strong C."/>
            <person name="Farmer C."/>
            <person name="Delahaunty K."/>
            <person name="Markovic C."/>
            <person name="Hall O."/>
            <person name="Minx P."/>
            <person name="Tomlinson C."/>
            <person name="Mitreva M."/>
            <person name="Nelson J."/>
            <person name="Hou S."/>
            <person name="Wollam A."/>
            <person name="Pepin K.H."/>
            <person name="Johnson M."/>
            <person name="Bhonagiri V."/>
            <person name="Zhang X."/>
            <person name="Suruliraj S."/>
            <person name="Warren W."/>
            <person name="Chinwalla A."/>
            <person name="Mardis E.R."/>
            <person name="Wilson R.K."/>
        </authorList>
    </citation>
    <scope>NUCLEOTIDE SEQUENCE [LARGE SCALE GENOMIC DNA]</scope>
    <source>
        <strain evidence="10 11">ATCC 29220</strain>
    </source>
</reference>
<comment type="caution">
    <text evidence="10">The sequence shown here is derived from an EMBL/GenBank/DDBJ whole genome shotgun (WGS) entry which is preliminary data.</text>
</comment>
<feature type="transmembrane region" description="Helical" evidence="8">
    <location>
        <begin position="36"/>
        <end position="60"/>
    </location>
</feature>
<dbReference type="CDD" id="cd17316">
    <property type="entry name" value="MFS_SV2_like"/>
    <property type="match status" value="1"/>
</dbReference>
<keyword evidence="7 8" id="KW-0472">Membrane</keyword>
<dbReference type="PROSITE" id="PS50850">
    <property type="entry name" value="MFS"/>
    <property type="match status" value="1"/>
</dbReference>
<feature type="transmembrane region" description="Helical" evidence="8">
    <location>
        <begin position="341"/>
        <end position="362"/>
    </location>
</feature>
<dbReference type="GO" id="GO:0005886">
    <property type="term" value="C:plasma membrane"/>
    <property type="evidence" value="ECO:0007669"/>
    <property type="project" value="UniProtKB-SubCell"/>
</dbReference>
<evidence type="ECO:0000256" key="3">
    <source>
        <dbReference type="ARBA" id="ARBA00022448"/>
    </source>
</evidence>
<dbReference type="InterPro" id="IPR020846">
    <property type="entry name" value="MFS_dom"/>
</dbReference>
<accession>D4BDK6</accession>
<dbReference type="PANTHER" id="PTHR23511">
    <property type="entry name" value="SYNAPTIC VESICLE GLYCOPROTEIN 2"/>
    <property type="match status" value="1"/>
</dbReference>
<comment type="subcellular location">
    <subcellularLocation>
        <location evidence="1">Cell membrane</location>
        <topology evidence="1">Multi-pass membrane protein</topology>
    </subcellularLocation>
</comment>
<feature type="transmembrane region" description="Helical" evidence="8">
    <location>
        <begin position="368"/>
        <end position="389"/>
    </location>
</feature>
<feature type="transmembrane region" description="Helical" evidence="8">
    <location>
        <begin position="192"/>
        <end position="211"/>
    </location>
</feature>
<dbReference type="InterPro" id="IPR005828">
    <property type="entry name" value="MFS_sugar_transport-like"/>
</dbReference>
<feature type="transmembrane region" description="Helical" evidence="8">
    <location>
        <begin position="277"/>
        <end position="301"/>
    </location>
</feature>
<proteinExistence type="inferred from homology"/>
<feature type="transmembrane region" description="Helical" evidence="8">
    <location>
        <begin position="162"/>
        <end position="186"/>
    </location>
</feature>
<dbReference type="PROSITE" id="PS00217">
    <property type="entry name" value="SUGAR_TRANSPORT_2"/>
    <property type="match status" value="1"/>
</dbReference>
<organism evidence="10 11">
    <name type="scientific">Citrobacter youngae ATCC 29220</name>
    <dbReference type="NCBI Taxonomy" id="500640"/>
    <lineage>
        <taxon>Bacteria</taxon>
        <taxon>Pseudomonadati</taxon>
        <taxon>Pseudomonadota</taxon>
        <taxon>Gammaproteobacteria</taxon>
        <taxon>Enterobacterales</taxon>
        <taxon>Enterobacteriaceae</taxon>
        <taxon>Citrobacter</taxon>
        <taxon>Citrobacter freundii complex</taxon>
    </lineage>
</organism>
<feature type="transmembrane region" description="Helical" evidence="8">
    <location>
        <begin position="436"/>
        <end position="453"/>
    </location>
</feature>